<dbReference type="InterPro" id="IPR029058">
    <property type="entry name" value="AB_hydrolase_fold"/>
</dbReference>
<dbReference type="InterPro" id="IPR000383">
    <property type="entry name" value="Xaa-Pro-like_dom"/>
</dbReference>
<dbReference type="InterPro" id="IPR008979">
    <property type="entry name" value="Galactose-bd-like_sf"/>
</dbReference>
<dbReference type="InterPro" id="IPR013736">
    <property type="entry name" value="Xaa-Pro_dipept_C"/>
</dbReference>
<dbReference type="PANTHER" id="PTHR43056:SF10">
    <property type="entry name" value="COCE_NOND FAMILY, PUTATIVE (AFU_ORTHOLOGUE AFUA_7G00600)-RELATED"/>
    <property type="match status" value="1"/>
</dbReference>
<evidence type="ECO:0000259" key="3">
    <source>
        <dbReference type="SMART" id="SM00939"/>
    </source>
</evidence>
<protein>
    <recommendedName>
        <fullName evidence="3">Xaa-Pro dipeptidyl-peptidase C-terminal domain-containing protein</fullName>
    </recommendedName>
</protein>
<gene>
    <name evidence="4" type="ORF">METZ01_LOCUS107845</name>
</gene>
<evidence type="ECO:0000256" key="1">
    <source>
        <dbReference type="ARBA" id="ARBA00022801"/>
    </source>
</evidence>
<dbReference type="Gene3D" id="3.40.50.1820">
    <property type="entry name" value="alpha/beta hydrolase"/>
    <property type="match status" value="1"/>
</dbReference>
<dbReference type="Pfam" id="PF02129">
    <property type="entry name" value="Peptidase_S15"/>
    <property type="match status" value="1"/>
</dbReference>
<dbReference type="PANTHER" id="PTHR43056">
    <property type="entry name" value="PEPTIDASE S9 PROLYL OLIGOPEPTIDASE"/>
    <property type="match status" value="1"/>
</dbReference>
<dbReference type="Pfam" id="PF08530">
    <property type="entry name" value="PepX_C"/>
    <property type="match status" value="1"/>
</dbReference>
<dbReference type="SUPFAM" id="SSF49785">
    <property type="entry name" value="Galactose-binding domain-like"/>
    <property type="match status" value="1"/>
</dbReference>
<dbReference type="EMBL" id="UINC01012615">
    <property type="protein sequence ID" value="SVA54991.1"/>
    <property type="molecule type" value="Genomic_DNA"/>
</dbReference>
<organism evidence="4">
    <name type="scientific">marine metagenome</name>
    <dbReference type="NCBI Taxonomy" id="408172"/>
    <lineage>
        <taxon>unclassified sequences</taxon>
        <taxon>metagenomes</taxon>
        <taxon>ecological metagenomes</taxon>
    </lineage>
</organism>
<dbReference type="Gene3D" id="1.10.3020.10">
    <property type="entry name" value="alpha-amino acid ester hydrolase ( Helical cap domain)"/>
    <property type="match status" value="1"/>
</dbReference>
<sequence length="669" mass="74355">MMSESSVVDCRQNKLEEDNHRLKLTVGALLLVLAAVPLVGALMPQQIPDVIADASASGQGGSSYEAVLFRKDVMVPMRDGVKLATDIYRPAQNGEPIEDQLPILLQRTPYSKEGQGLVESAKYFVRHGYIVILQDIRGLYKSEGTFSKYDQVTARDGYDTIDWIGALPYTDGQVGMWGTSYGAHTQADAAKTNPANLRTLVLNFGGLHNGWEIKVRNHGAFELGQQLGWAFSQVASESDDPVVRAMMEAEPVEKWFAAMPLRKGLNPLSVAPEFENYILEMLTHGDYDEYWMGLGVNWQDYYAGTSDIPMLHVGGWYDTYAGSTFANYVGLSRTKQSPIQLLVGPWVHGGNTRSSSGDVEFGPEAAILDFGGEFHLRWFDHYLKGVPTGVGEWPAIKLFVMGTGDGHKDANGRLYHGGYWREETEWPLPSTEFVKYYFHTDGTLGRVLPASGVAPTTYRYDPQDPVPTIGGSFSGALKRGPYDQRTREFKSLRGGSENGFYGSKPPYLPLKTRPDVVVFQTEPLEEDVEVVGPITVMLYAASTAVDTDFTAKLIDVYPPSQDFPSGFDMNLTDGIIRARYRNSPEEQEFMMPGDVYEFVIEPFPTGNVFKKGHRIRIDISSSNFPRFDVNPNTGEPLGKHRRMIVADNSIYHDAAHSSHVVLPIVPTRR</sequence>
<dbReference type="NCBIfam" id="TIGR00976">
    <property type="entry name" value="CocE_NonD"/>
    <property type="match status" value="1"/>
</dbReference>
<reference evidence="4" key="1">
    <citation type="submission" date="2018-05" db="EMBL/GenBank/DDBJ databases">
        <authorList>
            <person name="Lanie J.A."/>
            <person name="Ng W.-L."/>
            <person name="Kazmierczak K.M."/>
            <person name="Andrzejewski T.M."/>
            <person name="Davidsen T.M."/>
            <person name="Wayne K.J."/>
            <person name="Tettelin H."/>
            <person name="Glass J.I."/>
            <person name="Rusch D."/>
            <person name="Podicherti R."/>
            <person name="Tsui H.-C.T."/>
            <person name="Winkler M.E."/>
        </authorList>
    </citation>
    <scope>NUCLEOTIDE SEQUENCE</scope>
</reference>
<dbReference type="AlphaFoldDB" id="A0A381WRR4"/>
<dbReference type="SMART" id="SM00939">
    <property type="entry name" value="PepX_C"/>
    <property type="match status" value="1"/>
</dbReference>
<feature type="transmembrane region" description="Helical" evidence="2">
    <location>
        <begin position="21"/>
        <end position="43"/>
    </location>
</feature>
<keyword evidence="2" id="KW-1133">Transmembrane helix</keyword>
<dbReference type="GO" id="GO:0008239">
    <property type="term" value="F:dipeptidyl-peptidase activity"/>
    <property type="evidence" value="ECO:0007669"/>
    <property type="project" value="InterPro"/>
</dbReference>
<name>A0A381WRR4_9ZZZZ</name>
<keyword evidence="2" id="KW-0812">Transmembrane</keyword>
<proteinExistence type="predicted"/>
<evidence type="ECO:0000313" key="4">
    <source>
        <dbReference type="EMBL" id="SVA54991.1"/>
    </source>
</evidence>
<dbReference type="Gene3D" id="2.60.120.260">
    <property type="entry name" value="Galactose-binding domain-like"/>
    <property type="match status" value="1"/>
</dbReference>
<accession>A0A381WRR4</accession>
<keyword evidence="2" id="KW-0472">Membrane</keyword>
<dbReference type="InterPro" id="IPR050585">
    <property type="entry name" value="Xaa-Pro_dipeptidyl-ppase/CocE"/>
</dbReference>
<keyword evidence="1" id="KW-0378">Hydrolase</keyword>
<dbReference type="SUPFAM" id="SSF53474">
    <property type="entry name" value="alpha/beta-Hydrolases"/>
    <property type="match status" value="1"/>
</dbReference>
<evidence type="ECO:0000256" key="2">
    <source>
        <dbReference type="SAM" id="Phobius"/>
    </source>
</evidence>
<feature type="domain" description="Xaa-Pro dipeptidyl-peptidase C-terminal" evidence="3">
    <location>
        <begin position="376"/>
        <end position="661"/>
    </location>
</feature>
<dbReference type="InterPro" id="IPR005674">
    <property type="entry name" value="CocE/Ser_esterase"/>
</dbReference>